<dbReference type="Pfam" id="PF00479">
    <property type="entry name" value="G6PD_N"/>
    <property type="match status" value="1"/>
</dbReference>
<evidence type="ECO:0000259" key="8">
    <source>
        <dbReference type="Pfam" id="PF00479"/>
    </source>
</evidence>
<evidence type="ECO:0000256" key="5">
    <source>
        <dbReference type="ARBA" id="ARBA00023002"/>
    </source>
</evidence>
<dbReference type="EC" id="1.1.1.49" evidence="2"/>
<dbReference type="InterPro" id="IPR036291">
    <property type="entry name" value="NAD(P)-bd_dom_sf"/>
</dbReference>
<reference evidence="9 10" key="1">
    <citation type="journal article" date="2018" name="Sci. Rep.">
        <title>Raphidocelis subcapitata (=Pseudokirchneriella subcapitata) provides an insight into genome evolution and environmental adaptations in the Sphaeropleales.</title>
        <authorList>
            <person name="Suzuki S."/>
            <person name="Yamaguchi H."/>
            <person name="Nakajima N."/>
            <person name="Kawachi M."/>
        </authorList>
    </citation>
    <scope>NUCLEOTIDE SEQUENCE [LARGE SCALE GENOMIC DNA]</scope>
    <source>
        <strain evidence="9 10">NIES-35</strain>
    </source>
</reference>
<dbReference type="PRINTS" id="PR00079">
    <property type="entry name" value="G6PDHDRGNASE"/>
</dbReference>
<evidence type="ECO:0000256" key="3">
    <source>
        <dbReference type="ARBA" id="ARBA00022526"/>
    </source>
</evidence>
<evidence type="ECO:0000313" key="10">
    <source>
        <dbReference type="Proteomes" id="UP000247498"/>
    </source>
</evidence>
<dbReference type="Gene3D" id="3.40.50.720">
    <property type="entry name" value="NAD(P)-binding Rossmann-like Domain"/>
    <property type="match status" value="1"/>
</dbReference>
<accession>A0A2V0PLG1</accession>
<dbReference type="GO" id="GO:0005829">
    <property type="term" value="C:cytosol"/>
    <property type="evidence" value="ECO:0007669"/>
    <property type="project" value="TreeGrafter"/>
</dbReference>
<dbReference type="STRING" id="307507.A0A2V0PLG1"/>
<dbReference type="SUPFAM" id="SSF51735">
    <property type="entry name" value="NAD(P)-binding Rossmann-fold domains"/>
    <property type="match status" value="1"/>
</dbReference>
<keyword evidence="4" id="KW-0521">NADP</keyword>
<name>A0A2V0PLG1_9CHLO</name>
<dbReference type="GO" id="GO:0004345">
    <property type="term" value="F:glucose-6-phosphate dehydrogenase activity"/>
    <property type="evidence" value="ECO:0007669"/>
    <property type="project" value="UniProtKB-EC"/>
</dbReference>
<feature type="domain" description="Glucose-6-phosphate dehydrogenase NAD-binding" evidence="8">
    <location>
        <begin position="69"/>
        <end position="239"/>
    </location>
</feature>
<dbReference type="OrthoDB" id="60984at2759"/>
<proteinExistence type="predicted"/>
<dbReference type="InterPro" id="IPR001282">
    <property type="entry name" value="G6P_DH"/>
</dbReference>
<keyword evidence="5" id="KW-0560">Oxidoreductase</keyword>
<dbReference type="InterPro" id="IPR022674">
    <property type="entry name" value="G6P_DH_NAD-bd"/>
</dbReference>
<sequence length="240" mass="25836">MASPNGGAATAFAEAASKPPPPVRTGTSETGRRPSLTGQPGSPLSARAASIRDCFDCRIPPHIALSICVLGASGDLARKKTYPALYALYAKGFLPPNLQARCCSCDMSDAQLRDQLRPFLKGAAPKIESFLELCTYIHGEYAPGSPGYTKLADACRAHEGPGRQSPFGRLFYLALPPFVYPQVCEGLKGACSETEEGSDPRSWVRLIVEKPFGRDLASSEELAQQLGALFPEEQLYRIDQ</sequence>
<keyword evidence="10" id="KW-1185">Reference proteome</keyword>
<keyword evidence="6" id="KW-0119">Carbohydrate metabolism</keyword>
<dbReference type="EMBL" id="BDRX01000261">
    <property type="protein sequence ID" value="GBG00612.1"/>
    <property type="molecule type" value="Genomic_DNA"/>
</dbReference>
<dbReference type="GO" id="GO:0009051">
    <property type="term" value="P:pentose-phosphate shunt, oxidative branch"/>
    <property type="evidence" value="ECO:0007669"/>
    <property type="project" value="TreeGrafter"/>
</dbReference>
<keyword evidence="3" id="KW-0313">Glucose metabolism</keyword>
<organism evidence="9 10">
    <name type="scientific">Raphidocelis subcapitata</name>
    <dbReference type="NCBI Taxonomy" id="307507"/>
    <lineage>
        <taxon>Eukaryota</taxon>
        <taxon>Viridiplantae</taxon>
        <taxon>Chlorophyta</taxon>
        <taxon>core chlorophytes</taxon>
        <taxon>Chlorophyceae</taxon>
        <taxon>CS clade</taxon>
        <taxon>Sphaeropleales</taxon>
        <taxon>Selenastraceae</taxon>
        <taxon>Raphidocelis</taxon>
    </lineage>
</organism>
<feature type="region of interest" description="Disordered" evidence="7">
    <location>
        <begin position="1"/>
        <end position="44"/>
    </location>
</feature>
<comment type="pathway">
    <text evidence="1">Carbohydrate degradation; pentose phosphate pathway; D-ribulose 5-phosphate from D-glucose 6-phosphate (oxidative stage): step 1/3.</text>
</comment>
<dbReference type="GO" id="GO:0006006">
    <property type="term" value="P:glucose metabolic process"/>
    <property type="evidence" value="ECO:0007669"/>
    <property type="project" value="UniProtKB-KW"/>
</dbReference>
<dbReference type="GO" id="GO:0050661">
    <property type="term" value="F:NADP binding"/>
    <property type="evidence" value="ECO:0007669"/>
    <property type="project" value="InterPro"/>
</dbReference>
<evidence type="ECO:0000256" key="7">
    <source>
        <dbReference type="SAM" id="MobiDB-lite"/>
    </source>
</evidence>
<evidence type="ECO:0000313" key="9">
    <source>
        <dbReference type="EMBL" id="GBG00612.1"/>
    </source>
</evidence>
<dbReference type="AlphaFoldDB" id="A0A2V0PLG1"/>
<dbReference type="InParanoid" id="A0A2V0PLG1"/>
<evidence type="ECO:0000256" key="4">
    <source>
        <dbReference type="ARBA" id="ARBA00022857"/>
    </source>
</evidence>
<evidence type="ECO:0000256" key="1">
    <source>
        <dbReference type="ARBA" id="ARBA00004937"/>
    </source>
</evidence>
<dbReference type="PANTHER" id="PTHR23429">
    <property type="entry name" value="GLUCOSE-6-PHOSPHATE 1-DEHYDROGENASE G6PD"/>
    <property type="match status" value="1"/>
</dbReference>
<evidence type="ECO:0000256" key="6">
    <source>
        <dbReference type="ARBA" id="ARBA00023277"/>
    </source>
</evidence>
<dbReference type="PANTHER" id="PTHR23429:SF0">
    <property type="entry name" value="GLUCOSE-6-PHOSPHATE 1-DEHYDROGENASE"/>
    <property type="match status" value="1"/>
</dbReference>
<gene>
    <name evidence="9" type="ORF">Rsub_13320</name>
</gene>
<dbReference type="Proteomes" id="UP000247498">
    <property type="component" value="Unassembled WGS sequence"/>
</dbReference>
<comment type="caution">
    <text evidence="9">The sequence shown here is derived from an EMBL/GenBank/DDBJ whole genome shotgun (WGS) entry which is preliminary data.</text>
</comment>
<evidence type="ECO:0000256" key="2">
    <source>
        <dbReference type="ARBA" id="ARBA00013019"/>
    </source>
</evidence>
<protein>
    <recommendedName>
        <fullName evidence="2">glucose-6-phosphate dehydrogenase (NADP(+))</fullName>
        <ecNumber evidence="2">1.1.1.49</ecNumber>
    </recommendedName>
</protein>